<dbReference type="Pfam" id="PF20755">
    <property type="entry name" value="DUF6834_C"/>
    <property type="match status" value="1"/>
</dbReference>
<accession>A0A7C3RI27</accession>
<reference evidence="3" key="1">
    <citation type="journal article" date="2020" name="mSystems">
        <title>Genome- and Community-Level Interaction Insights into Carbon Utilization and Element Cycling Functions of Hydrothermarchaeota in Hydrothermal Sediment.</title>
        <authorList>
            <person name="Zhou Z."/>
            <person name="Liu Y."/>
            <person name="Xu W."/>
            <person name="Pan J."/>
            <person name="Luo Z.H."/>
            <person name="Li M."/>
        </authorList>
    </citation>
    <scope>NUCLEOTIDE SEQUENCE [LARGE SCALE GENOMIC DNA]</scope>
    <source>
        <strain evidence="3">SpSt-87</strain>
    </source>
</reference>
<dbReference type="AlphaFoldDB" id="A0A7C3RI27"/>
<dbReference type="Gene3D" id="1.10.3400.10">
    <property type="entry name" value="af_2093 domain like"/>
    <property type="match status" value="1"/>
</dbReference>
<dbReference type="CDD" id="cd22184">
    <property type="entry name" value="Af2093-like"/>
    <property type="match status" value="1"/>
</dbReference>
<dbReference type="InterPro" id="IPR023291">
    <property type="entry name" value="Af2093-N"/>
</dbReference>
<dbReference type="InterPro" id="IPR049264">
    <property type="entry name" value="DUF6846"/>
</dbReference>
<dbReference type="EMBL" id="DTLB01000041">
    <property type="protein sequence ID" value="HFW32686.1"/>
    <property type="molecule type" value="Genomic_DNA"/>
</dbReference>
<organism evidence="3">
    <name type="scientific">Archaeoglobus fulgidus</name>
    <dbReference type="NCBI Taxonomy" id="2234"/>
    <lineage>
        <taxon>Archaea</taxon>
        <taxon>Methanobacteriati</taxon>
        <taxon>Methanobacteriota</taxon>
        <taxon>Archaeoglobi</taxon>
        <taxon>Archaeoglobales</taxon>
        <taxon>Archaeoglobaceae</taxon>
        <taxon>Archaeoglobus</taxon>
    </lineage>
</organism>
<dbReference type="InterPro" id="IPR049265">
    <property type="entry name" value="DUF6834"/>
</dbReference>
<name>A0A7C3RI27_ARCFL</name>
<evidence type="ECO:0000259" key="2">
    <source>
        <dbReference type="Pfam" id="PF20897"/>
    </source>
</evidence>
<gene>
    <name evidence="3" type="ORF">ENW66_07040</name>
</gene>
<comment type="caution">
    <text evidence="3">The sequence shown here is derived from an EMBL/GenBank/DDBJ whole genome shotgun (WGS) entry which is preliminary data.</text>
</comment>
<dbReference type="Pfam" id="PF20897">
    <property type="entry name" value="DUF6846"/>
    <property type="match status" value="1"/>
</dbReference>
<proteinExistence type="predicted"/>
<sequence length="244" mass="28353">MDVQIVEELSRMLAGRKVVTREEVRRRAIRCALKVLGLKLVDAEPDLIDEVADSLIDCPITLKSLHFSDEVKIGDTSFYHPHTVKPEKDDFEEAYFEYRQSKRFLDVFDTMQEVADRFFEGYEAKGRYMRKYSKSGDYYVFFSNIHDAFEDVDIHLKMAGEADGNYVIIVPTEGELDPFLKFFKRYSEDAKRAGLKIWVVNPDAKTVDPFIGYPKDFKLLKGFKNPKAASLVSTYWRVDVRELD</sequence>
<evidence type="ECO:0000259" key="1">
    <source>
        <dbReference type="Pfam" id="PF20755"/>
    </source>
</evidence>
<dbReference type="InterPro" id="IPR049429">
    <property type="entry name" value="AF2093-like"/>
</dbReference>
<protein>
    <submittedName>
        <fullName evidence="3">Uncharacterized protein</fullName>
    </submittedName>
</protein>
<dbReference type="Gene3D" id="3.40.50.10670">
    <property type="entry name" value="af2093 domain"/>
    <property type="match status" value="1"/>
</dbReference>
<feature type="domain" description="DUF6834" evidence="1">
    <location>
        <begin position="97"/>
        <end position="225"/>
    </location>
</feature>
<dbReference type="InterPro" id="IPR049266">
    <property type="entry name" value="AF2093-like_C_sf"/>
</dbReference>
<evidence type="ECO:0000313" key="3">
    <source>
        <dbReference type="EMBL" id="HFW32686.1"/>
    </source>
</evidence>
<feature type="domain" description="DUF6846" evidence="2">
    <location>
        <begin position="4"/>
        <end position="95"/>
    </location>
</feature>